<feature type="compositionally biased region" description="Basic residues" evidence="1">
    <location>
        <begin position="15"/>
        <end position="28"/>
    </location>
</feature>
<keyword evidence="2" id="KW-0472">Membrane</keyword>
<proteinExistence type="predicted"/>
<evidence type="ECO:0000313" key="4">
    <source>
        <dbReference type="EMBL" id="MDT0633474.1"/>
    </source>
</evidence>
<organism evidence="4 5">
    <name type="scientific">Spectribacter hydrogenoxidans</name>
    <dbReference type="NCBI Taxonomy" id="3075608"/>
    <lineage>
        <taxon>Bacteria</taxon>
        <taxon>Pseudomonadati</taxon>
        <taxon>Pseudomonadota</taxon>
        <taxon>Gammaproteobacteria</taxon>
        <taxon>Salinisphaerales</taxon>
        <taxon>Salinisphaeraceae</taxon>
        <taxon>Spectribacter</taxon>
    </lineage>
</organism>
<keyword evidence="2" id="KW-0812">Transmembrane</keyword>
<keyword evidence="5" id="KW-1185">Reference proteome</keyword>
<reference evidence="4 5" key="1">
    <citation type="submission" date="2023-09" db="EMBL/GenBank/DDBJ databases">
        <authorList>
            <person name="Rey-Velasco X."/>
        </authorList>
    </citation>
    <scope>NUCLEOTIDE SEQUENCE [LARGE SCALE GENOMIC DNA]</scope>
    <source>
        <strain evidence="4 5">W335</strain>
    </source>
</reference>
<dbReference type="Pfam" id="PF05036">
    <property type="entry name" value="SPOR"/>
    <property type="match status" value="1"/>
</dbReference>
<name>A0ABU3BW02_9GAMM</name>
<evidence type="ECO:0000259" key="3">
    <source>
        <dbReference type="PROSITE" id="PS51724"/>
    </source>
</evidence>
<protein>
    <submittedName>
        <fullName evidence="4">SPOR domain-containing protein</fullName>
    </submittedName>
</protein>
<dbReference type="EMBL" id="JAVRIB010000001">
    <property type="protein sequence ID" value="MDT0633474.1"/>
    <property type="molecule type" value="Genomic_DNA"/>
</dbReference>
<dbReference type="PROSITE" id="PS51724">
    <property type="entry name" value="SPOR"/>
    <property type="match status" value="1"/>
</dbReference>
<evidence type="ECO:0000313" key="5">
    <source>
        <dbReference type="Proteomes" id="UP001251857"/>
    </source>
</evidence>
<feature type="transmembrane region" description="Helical" evidence="2">
    <location>
        <begin position="34"/>
        <end position="57"/>
    </location>
</feature>
<comment type="caution">
    <text evidence="4">The sequence shown here is derived from an EMBL/GenBank/DDBJ whole genome shotgun (WGS) entry which is preliminary data.</text>
</comment>
<feature type="region of interest" description="Disordered" evidence="1">
    <location>
        <begin position="1"/>
        <end position="28"/>
    </location>
</feature>
<keyword evidence="2" id="KW-1133">Transmembrane helix</keyword>
<dbReference type="Proteomes" id="UP001251857">
    <property type="component" value="Unassembled WGS sequence"/>
</dbReference>
<dbReference type="RefSeq" id="WP_311651183.1">
    <property type="nucleotide sequence ID" value="NZ_JAVRIB010000001.1"/>
</dbReference>
<dbReference type="InterPro" id="IPR007730">
    <property type="entry name" value="SPOR-like_dom"/>
</dbReference>
<sequence>MARDYAKTRSSKGGSKPRRRPAAKRKRTSRAAGIPGWVWLFCGLCIGLTAAAGIYVFGRPAGSSGLKVAGIEIPAAGSAGQADEPTSADEPAKEQSPRFAFYEMLPNYEVVIPEEEYTGGDTERSQTTTRKVEQPGRYIIQVGSFSNHDDADRRKAGLALLGIESTIEEVRLESGRTVYRVRTQTLDGAERLNATLRKLDEKGIDTLVMRVKG</sequence>
<evidence type="ECO:0000256" key="1">
    <source>
        <dbReference type="SAM" id="MobiDB-lite"/>
    </source>
</evidence>
<dbReference type="Gene3D" id="3.30.70.1070">
    <property type="entry name" value="Sporulation related repeat"/>
    <property type="match status" value="1"/>
</dbReference>
<gene>
    <name evidence="4" type="ORF">RM532_00740</name>
</gene>
<feature type="domain" description="SPOR" evidence="3">
    <location>
        <begin position="132"/>
        <end position="211"/>
    </location>
</feature>
<dbReference type="InterPro" id="IPR036680">
    <property type="entry name" value="SPOR-like_sf"/>
</dbReference>
<accession>A0ABU3BW02</accession>
<evidence type="ECO:0000256" key="2">
    <source>
        <dbReference type="SAM" id="Phobius"/>
    </source>
</evidence>
<dbReference type="SUPFAM" id="SSF110997">
    <property type="entry name" value="Sporulation related repeat"/>
    <property type="match status" value="1"/>
</dbReference>